<sequence>MVAADTLEKFKIMRTRLCGDRAAFLQRFDRLYGIPESDAAALEASVQLTTDGMFRYPLLALSQHVQASSSNCRLSRFHFDCSLKKIREANPSIGAHHGSDLLFLFGADEVSQHLTEQEKAVSAKMQEVWIQVATCDLVKDTSEERSLLNQEAIWFKEDCTVTFTSWSERLSEDKITFWQGAMEHHSKKAVSGLSPDVGFALLKPIIGT</sequence>
<evidence type="ECO:0000313" key="3">
    <source>
        <dbReference type="Proteomes" id="UP000696485"/>
    </source>
</evidence>
<dbReference type="Gene3D" id="3.40.50.1820">
    <property type="entry name" value="alpha/beta hydrolase"/>
    <property type="match status" value="1"/>
</dbReference>
<keyword evidence="3" id="KW-1185">Reference proteome</keyword>
<organism evidence="2 3">
    <name type="scientific">Podila minutissima</name>
    <dbReference type="NCBI Taxonomy" id="64525"/>
    <lineage>
        <taxon>Eukaryota</taxon>
        <taxon>Fungi</taxon>
        <taxon>Fungi incertae sedis</taxon>
        <taxon>Mucoromycota</taxon>
        <taxon>Mortierellomycotina</taxon>
        <taxon>Mortierellomycetes</taxon>
        <taxon>Mortierellales</taxon>
        <taxon>Mortierellaceae</taxon>
        <taxon>Podila</taxon>
    </lineage>
</organism>
<dbReference type="InterPro" id="IPR029058">
    <property type="entry name" value="AB_hydrolase_fold"/>
</dbReference>
<accession>A0A9P5SGH4</accession>
<reference evidence="2" key="1">
    <citation type="journal article" date="2020" name="Fungal Divers.">
        <title>Resolving the Mortierellaceae phylogeny through synthesis of multi-gene phylogenetics and phylogenomics.</title>
        <authorList>
            <person name="Vandepol N."/>
            <person name="Liber J."/>
            <person name="Desiro A."/>
            <person name="Na H."/>
            <person name="Kennedy M."/>
            <person name="Barry K."/>
            <person name="Grigoriev I.V."/>
            <person name="Miller A.N."/>
            <person name="O'Donnell K."/>
            <person name="Stajich J.E."/>
            <person name="Bonito G."/>
        </authorList>
    </citation>
    <scope>NUCLEOTIDE SEQUENCE</scope>
    <source>
        <strain evidence="2">NVP1</strain>
    </source>
</reference>
<dbReference type="Pfam" id="PF00135">
    <property type="entry name" value="COesterase"/>
    <property type="match status" value="1"/>
</dbReference>
<evidence type="ECO:0000259" key="1">
    <source>
        <dbReference type="Pfam" id="PF00135"/>
    </source>
</evidence>
<dbReference type="Proteomes" id="UP000696485">
    <property type="component" value="Unassembled WGS sequence"/>
</dbReference>
<comment type="caution">
    <text evidence="2">The sequence shown here is derived from an EMBL/GenBank/DDBJ whole genome shotgun (WGS) entry which is preliminary data.</text>
</comment>
<dbReference type="InterPro" id="IPR002018">
    <property type="entry name" value="CarbesteraseB"/>
</dbReference>
<dbReference type="SUPFAM" id="SSF53474">
    <property type="entry name" value="alpha/beta-Hydrolases"/>
    <property type="match status" value="1"/>
</dbReference>
<evidence type="ECO:0000313" key="2">
    <source>
        <dbReference type="EMBL" id="KAF9326522.1"/>
    </source>
</evidence>
<dbReference type="EMBL" id="JAAAUY010000772">
    <property type="protein sequence ID" value="KAF9326522.1"/>
    <property type="molecule type" value="Genomic_DNA"/>
</dbReference>
<name>A0A9P5SGH4_9FUNG</name>
<protein>
    <recommendedName>
        <fullName evidence="1">Carboxylesterase type B domain-containing protein</fullName>
    </recommendedName>
</protein>
<proteinExistence type="predicted"/>
<gene>
    <name evidence="2" type="ORF">BG006_010070</name>
</gene>
<dbReference type="AlphaFoldDB" id="A0A9P5SGH4"/>
<feature type="domain" description="Carboxylesterase type B" evidence="1">
    <location>
        <begin position="36"/>
        <end position="134"/>
    </location>
</feature>